<evidence type="ECO:0000256" key="4">
    <source>
        <dbReference type="ARBA" id="ARBA00022777"/>
    </source>
</evidence>
<dbReference type="Pfam" id="PF07714">
    <property type="entry name" value="PK_Tyr_Ser-Thr"/>
    <property type="match status" value="1"/>
</dbReference>
<dbReference type="SUPFAM" id="SSF56112">
    <property type="entry name" value="Protein kinase-like (PK-like)"/>
    <property type="match status" value="1"/>
</dbReference>
<evidence type="ECO:0000256" key="2">
    <source>
        <dbReference type="ARBA" id="ARBA00022679"/>
    </source>
</evidence>
<dbReference type="PANTHER" id="PTHR44329:SF214">
    <property type="entry name" value="PROTEIN KINASE DOMAIN-CONTAINING PROTEIN"/>
    <property type="match status" value="1"/>
</dbReference>
<dbReference type="PANTHER" id="PTHR44329">
    <property type="entry name" value="SERINE/THREONINE-PROTEIN KINASE TNNI3K-RELATED"/>
    <property type="match status" value="1"/>
</dbReference>
<dbReference type="GO" id="GO:0004674">
    <property type="term" value="F:protein serine/threonine kinase activity"/>
    <property type="evidence" value="ECO:0007669"/>
    <property type="project" value="UniProtKB-KW"/>
</dbReference>
<keyword evidence="2" id="KW-0808">Transferase</keyword>
<dbReference type="InterPro" id="IPR001245">
    <property type="entry name" value="Ser-Thr/Tyr_kinase_cat_dom"/>
</dbReference>
<dbReference type="InterPro" id="IPR000719">
    <property type="entry name" value="Prot_kinase_dom"/>
</dbReference>
<reference evidence="9 10" key="1">
    <citation type="journal article" date="2023" name="Commun. Biol.">
        <title>Reorganization of the ancestral sex-determining regions during the evolution of trioecy in Pleodorina starrii.</title>
        <authorList>
            <person name="Takahashi K."/>
            <person name="Suzuki S."/>
            <person name="Kawai-Toyooka H."/>
            <person name="Yamamoto K."/>
            <person name="Hamaji T."/>
            <person name="Ootsuki R."/>
            <person name="Yamaguchi H."/>
            <person name="Kawachi M."/>
            <person name="Higashiyama T."/>
            <person name="Nozaki H."/>
        </authorList>
    </citation>
    <scope>NUCLEOTIDE SEQUENCE [LARGE SCALE GENOMIC DNA]</scope>
    <source>
        <strain evidence="9 10">NIES-4479</strain>
    </source>
</reference>
<dbReference type="InterPro" id="IPR008271">
    <property type="entry name" value="Ser/Thr_kinase_AS"/>
</dbReference>
<sequence length="1585" mass="160500">MKMMQRLRCCFRCQPSPLDEVLRVPTFPPELGPRFSFTQDQMLDTELLDVLLNSSKAADAHDWAYRCILQLDAAASLLRAYIRMFIAREDGRFELLLGSVGAVLTGWYPVASAEAKQQDVHAGKLDSNCLQATLGSHFTDSQLFRFDASGPARVRYACDNTVAVVPLSCGTGCFGALLLTPEDCDSNPLDSAEARPVAKARTDFASREPHLRQLGMALSLALTPELPALRRLAASLARLTGSGSLRETIVELCDALSYHVRQRFLLEPAVRAALVAEADATTAFLLDVAGAPSSCHQGRRLLLQQHQLQPQPTVGSSLLGASGTLLQFAPPPKAATASASAARAAPPPPQLPTAPWDPVPQCPRSTLGPAARSEVTRLSAMTRPSDGKSPSALPLPLSLLRSKTAGSVSAAAAAEGCPPDGASTPPAQPLRLSPGNVAAACEAAGGSVVARPFQLSYSLLLRLQMQQPRMQGIAVRDCARLVQDVNQPSRDVCLLMGSTGIASTSTVAAAASGILCDSACQPSTSYGFRDSDGVPAPYQLYGGGGLHSGGGAVQSLALVGCDAGDGVTLAFYVCFPHRLPGQLVEAVRDSCQRLLERVLLRAVASKVTGDLAAELGALRRGTPGTFAIVQMPMTSYSRLGSTNLGVTSPGGSGLSGGGGGGVANVDTAPNMTGSTALLGSDLASGFHLATTASHTITVIPPPLQPAPAGASAATAAVAAAAGPPPAALQRAARAHSAVAAAQRPLMLQLEAGGGAAAAGAGGLHGPVSARVIASAAAAAAAGGGSSGGVGTGAAAAAGSSLSDLFSHSSSTSASRSRSATTIMQPRCGGAAVPSKLTAADHHRRKTLAGASGGLFAATTTTTTLSEVMELPPRGRVIDASLLNGGGGAESWLQITAAATSNTTGPASASVAADAIQAFLSSSQCVSGSQLHASAQEADVIRRAASVLVVRDPEAEARGCCQQQLGAMVSSVRDSITIAAAAGRSGIGSGSCGAVLSTAAAGRSGVGGGSDGAVLSTAAAAGPVVAVHLYDAADAIGALVSCRRAATSGGYLGWEDGFGAAAAAAAISPAAATGVGAAAACGLDSEAADVADLRLVAKLGQGSGGCVFLGQMAGGLEVAVKLLELPNSFNVAHFVDQFSPGPAAGSGRARGGGGGGGGGGSVDSELGSLLAAEAARQQVRARRCLLQSATELAMLTSISHPHIVQVYGICANVVLETRAAPDGGPPTYRLRHRAELFDEEEEEEEEEEAGTGADCDKRRAADYSNVCSAVCMTLCDLGSLATALTRPGFPNRLGAASPAAAAAAAVSTHGSLQAVKASAAAAAAAATAPSAADVNSLAFGASILKHMRSVYLTLLEVALALRYLHGRHIVHRDLKPGNILLKSRTPTPGDPRGFTTKLADFGLALVLDREGEQQSGSDLSRQNHTQQQQQQPPAAGVGPAGYSGPATGLLGHGEACSAPAAAGRYALPDQACGTVDHMAPEACRGKGSRLTAAVDVYSFGVVMLEAVTAGRRPYGAMPAERIARLVVAGTRPIFPAWVPQQFRSLAEACWAADPAQRPTAAQLVVALRQQLQRYPPPTTPPPAVTS</sequence>
<evidence type="ECO:0000313" key="9">
    <source>
        <dbReference type="EMBL" id="GLC53663.1"/>
    </source>
</evidence>
<evidence type="ECO:0000259" key="8">
    <source>
        <dbReference type="PROSITE" id="PS50011"/>
    </source>
</evidence>
<gene>
    <name evidence="9" type="primary">PLEST005563</name>
    <name evidence="9" type="ORF">PLESTB_000774000</name>
</gene>
<evidence type="ECO:0000313" key="10">
    <source>
        <dbReference type="Proteomes" id="UP001165080"/>
    </source>
</evidence>
<feature type="region of interest" description="Disordered" evidence="7">
    <location>
        <begin position="330"/>
        <end position="358"/>
    </location>
</feature>
<keyword evidence="5 6" id="KW-0067">ATP-binding</keyword>
<keyword evidence="4" id="KW-0418">Kinase</keyword>
<dbReference type="PROSITE" id="PS50011">
    <property type="entry name" value="PROTEIN_KINASE_DOM"/>
    <property type="match status" value="1"/>
</dbReference>
<dbReference type="Gene3D" id="3.30.200.20">
    <property type="entry name" value="Phosphorylase Kinase, domain 1"/>
    <property type="match status" value="1"/>
</dbReference>
<dbReference type="PROSITE" id="PS00107">
    <property type="entry name" value="PROTEIN_KINASE_ATP"/>
    <property type="match status" value="1"/>
</dbReference>
<dbReference type="Gene3D" id="1.10.510.10">
    <property type="entry name" value="Transferase(Phosphotransferase) domain 1"/>
    <property type="match status" value="1"/>
</dbReference>
<dbReference type="InterPro" id="IPR017441">
    <property type="entry name" value="Protein_kinase_ATP_BS"/>
</dbReference>
<dbReference type="EMBL" id="BRXU01000008">
    <property type="protein sequence ID" value="GLC53663.1"/>
    <property type="molecule type" value="Genomic_DNA"/>
</dbReference>
<feature type="compositionally biased region" description="Polar residues" evidence="7">
    <location>
        <begin position="1412"/>
        <end position="1424"/>
    </location>
</feature>
<feature type="compositionally biased region" description="Pro residues" evidence="7">
    <location>
        <begin position="345"/>
        <end position="358"/>
    </location>
</feature>
<feature type="region of interest" description="Disordered" evidence="7">
    <location>
        <begin position="1411"/>
        <end position="1442"/>
    </location>
</feature>
<dbReference type="SMART" id="SM00220">
    <property type="entry name" value="S_TKc"/>
    <property type="match status" value="1"/>
</dbReference>
<evidence type="ECO:0000256" key="3">
    <source>
        <dbReference type="ARBA" id="ARBA00022741"/>
    </source>
</evidence>
<dbReference type="InterPro" id="IPR011009">
    <property type="entry name" value="Kinase-like_dom_sf"/>
</dbReference>
<feature type="region of interest" description="Disordered" evidence="7">
    <location>
        <begin position="411"/>
        <end position="430"/>
    </location>
</feature>
<organism evidence="9 10">
    <name type="scientific">Pleodorina starrii</name>
    <dbReference type="NCBI Taxonomy" id="330485"/>
    <lineage>
        <taxon>Eukaryota</taxon>
        <taxon>Viridiplantae</taxon>
        <taxon>Chlorophyta</taxon>
        <taxon>core chlorophytes</taxon>
        <taxon>Chlorophyceae</taxon>
        <taxon>CS clade</taxon>
        <taxon>Chlamydomonadales</taxon>
        <taxon>Volvocaceae</taxon>
        <taxon>Pleodorina</taxon>
    </lineage>
</organism>
<dbReference type="GO" id="GO:0005524">
    <property type="term" value="F:ATP binding"/>
    <property type="evidence" value="ECO:0007669"/>
    <property type="project" value="UniProtKB-UniRule"/>
</dbReference>
<dbReference type="Pfam" id="PF00069">
    <property type="entry name" value="Pkinase"/>
    <property type="match status" value="1"/>
</dbReference>
<comment type="caution">
    <text evidence="9">The sequence shown here is derived from an EMBL/GenBank/DDBJ whole genome shotgun (WGS) entry which is preliminary data.</text>
</comment>
<dbReference type="InterPro" id="IPR051681">
    <property type="entry name" value="Ser/Thr_Kinases-Pseudokinases"/>
</dbReference>
<dbReference type="Proteomes" id="UP001165080">
    <property type="component" value="Unassembled WGS sequence"/>
</dbReference>
<name>A0A9W6BKQ7_9CHLO</name>
<keyword evidence="3 6" id="KW-0547">Nucleotide-binding</keyword>
<keyword evidence="10" id="KW-1185">Reference proteome</keyword>
<protein>
    <recommendedName>
        <fullName evidence="8">Protein kinase domain-containing protein</fullName>
    </recommendedName>
</protein>
<proteinExistence type="predicted"/>
<keyword evidence="1" id="KW-0723">Serine/threonine-protein kinase</keyword>
<evidence type="ECO:0000256" key="1">
    <source>
        <dbReference type="ARBA" id="ARBA00022527"/>
    </source>
</evidence>
<evidence type="ECO:0000256" key="6">
    <source>
        <dbReference type="PROSITE-ProRule" id="PRU10141"/>
    </source>
</evidence>
<evidence type="ECO:0000256" key="7">
    <source>
        <dbReference type="SAM" id="MobiDB-lite"/>
    </source>
</evidence>
<feature type="domain" description="Protein kinase" evidence="8">
    <location>
        <begin position="1092"/>
        <end position="1570"/>
    </location>
</feature>
<feature type="binding site" evidence="6">
    <location>
        <position position="1120"/>
    </location>
    <ligand>
        <name>ATP</name>
        <dbReference type="ChEBI" id="CHEBI:30616"/>
    </ligand>
</feature>
<feature type="compositionally biased region" description="Low complexity" evidence="7">
    <location>
        <begin position="1425"/>
        <end position="1442"/>
    </location>
</feature>
<feature type="compositionally biased region" description="Low complexity" evidence="7">
    <location>
        <begin position="334"/>
        <end position="344"/>
    </location>
</feature>
<feature type="compositionally biased region" description="Low complexity" evidence="7">
    <location>
        <begin position="806"/>
        <end position="820"/>
    </location>
</feature>
<feature type="region of interest" description="Disordered" evidence="7">
    <location>
        <begin position="806"/>
        <end position="828"/>
    </location>
</feature>
<accession>A0A9W6BKQ7</accession>
<dbReference type="PROSITE" id="PS00108">
    <property type="entry name" value="PROTEIN_KINASE_ST"/>
    <property type="match status" value="1"/>
</dbReference>
<evidence type="ECO:0000256" key="5">
    <source>
        <dbReference type="ARBA" id="ARBA00022840"/>
    </source>
</evidence>